<dbReference type="InterPro" id="IPR043580">
    <property type="entry name" value="CUTINASE_1"/>
</dbReference>
<evidence type="ECO:0000256" key="10">
    <source>
        <dbReference type="PIRSR" id="PIRSR611150-1"/>
    </source>
</evidence>
<protein>
    <recommendedName>
        <fullName evidence="3 12">Cutinase</fullName>
        <ecNumber evidence="3 12">3.1.1.74</ecNumber>
    </recommendedName>
</protein>
<dbReference type="PROSITE" id="PS00155">
    <property type="entry name" value="CUTINASE_1"/>
    <property type="match status" value="1"/>
</dbReference>
<accession>A0A6G1KI99</accession>
<feature type="active site" description="Proton donor/acceptor" evidence="10">
    <location>
        <position position="212"/>
    </location>
</feature>
<feature type="disulfide bond" evidence="11">
    <location>
        <begin position="37"/>
        <end position="133"/>
    </location>
</feature>
<reference evidence="14" key="1">
    <citation type="journal article" date="2020" name="Stud. Mycol.">
        <title>101 Dothideomycetes genomes: a test case for predicting lifestyles and emergence of pathogens.</title>
        <authorList>
            <person name="Haridas S."/>
            <person name="Albert R."/>
            <person name="Binder M."/>
            <person name="Bloem J."/>
            <person name="Labutti K."/>
            <person name="Salamov A."/>
            <person name="Andreopoulos B."/>
            <person name="Baker S."/>
            <person name="Barry K."/>
            <person name="Bills G."/>
            <person name="Bluhm B."/>
            <person name="Cannon C."/>
            <person name="Castanera R."/>
            <person name="Culley D."/>
            <person name="Daum C."/>
            <person name="Ezra D."/>
            <person name="Gonzalez J."/>
            <person name="Henrissat B."/>
            <person name="Kuo A."/>
            <person name="Liang C."/>
            <person name="Lipzen A."/>
            <person name="Lutzoni F."/>
            <person name="Magnuson J."/>
            <person name="Mondo S."/>
            <person name="Nolan M."/>
            <person name="Ohm R."/>
            <person name="Pangilinan J."/>
            <person name="Park H.-J."/>
            <person name="Ramirez L."/>
            <person name="Alfaro M."/>
            <person name="Sun H."/>
            <person name="Tritt A."/>
            <person name="Yoshinaga Y."/>
            <person name="Zwiers L.-H."/>
            <person name="Turgeon B."/>
            <person name="Goodwin S."/>
            <person name="Spatafora J."/>
            <person name="Crous P."/>
            <person name="Grigoriev I."/>
        </authorList>
    </citation>
    <scope>NUCLEOTIDE SEQUENCE</scope>
    <source>
        <strain evidence="14">CBS 279.74</strain>
    </source>
</reference>
<dbReference type="Pfam" id="PF01083">
    <property type="entry name" value="Cutinase"/>
    <property type="match status" value="1"/>
</dbReference>
<dbReference type="EMBL" id="MU005766">
    <property type="protein sequence ID" value="KAF2712569.1"/>
    <property type="molecule type" value="Genomic_DNA"/>
</dbReference>
<keyword evidence="15" id="KW-1185">Reference proteome</keyword>
<dbReference type="InterPro" id="IPR043579">
    <property type="entry name" value="CUTINASE_2"/>
</dbReference>
<dbReference type="SUPFAM" id="SSF53474">
    <property type="entry name" value="alpha/beta-Hydrolases"/>
    <property type="match status" value="1"/>
</dbReference>
<dbReference type="GO" id="GO:0050525">
    <property type="term" value="F:cutinase activity"/>
    <property type="evidence" value="ECO:0007669"/>
    <property type="project" value="UniProtKB-UniRule"/>
</dbReference>
<feature type="disulfide bond" evidence="11">
    <location>
        <begin position="195"/>
        <end position="202"/>
    </location>
</feature>
<dbReference type="PANTHER" id="PTHR48250:SF3">
    <property type="entry name" value="CUTINASE 1-RELATED"/>
    <property type="match status" value="1"/>
</dbReference>
<keyword evidence="4 12" id="KW-0719">Serine esterase</keyword>
<evidence type="ECO:0000313" key="14">
    <source>
        <dbReference type="EMBL" id="KAF2712569.1"/>
    </source>
</evidence>
<dbReference type="OrthoDB" id="3225429at2759"/>
<evidence type="ECO:0000256" key="8">
    <source>
        <dbReference type="ARBA" id="ARBA00023157"/>
    </source>
</evidence>
<evidence type="ECO:0000256" key="13">
    <source>
        <dbReference type="SAM" id="Coils"/>
    </source>
</evidence>
<keyword evidence="8 11" id="KW-1015">Disulfide bond</keyword>
<feature type="chain" id="PRO_5026370928" description="Cutinase" evidence="12">
    <location>
        <begin position="20"/>
        <end position="266"/>
    </location>
</feature>
<keyword evidence="13" id="KW-0175">Coiled coil</keyword>
<dbReference type="PANTHER" id="PTHR48250">
    <property type="entry name" value="CUTINASE 2-RELATED"/>
    <property type="match status" value="1"/>
</dbReference>
<feature type="active site" description="Nucleophile" evidence="10">
    <location>
        <position position="144"/>
    </location>
</feature>
<evidence type="ECO:0000256" key="11">
    <source>
        <dbReference type="PIRSR" id="PIRSR611150-2"/>
    </source>
</evidence>
<evidence type="ECO:0000256" key="6">
    <source>
        <dbReference type="ARBA" id="ARBA00022729"/>
    </source>
</evidence>
<dbReference type="PRINTS" id="PR00129">
    <property type="entry name" value="CUTINASE"/>
</dbReference>
<feature type="signal peptide" evidence="12">
    <location>
        <begin position="1"/>
        <end position="19"/>
    </location>
</feature>
<keyword evidence="5 12" id="KW-0964">Secreted</keyword>
<gene>
    <name evidence="14" type="ORF">K504DRAFT_488969</name>
</gene>
<evidence type="ECO:0000256" key="9">
    <source>
        <dbReference type="ARBA" id="ARBA00034045"/>
    </source>
</evidence>
<keyword evidence="7 12" id="KW-0378">Hydrolase</keyword>
<comment type="catalytic activity">
    <reaction evidence="9 12">
        <text>cutin + H2O = cutin monomers.</text>
        <dbReference type="EC" id="3.1.1.74"/>
    </reaction>
</comment>
<keyword evidence="6 12" id="KW-0732">Signal</keyword>
<evidence type="ECO:0000256" key="2">
    <source>
        <dbReference type="ARBA" id="ARBA00007534"/>
    </source>
</evidence>
<evidence type="ECO:0000256" key="1">
    <source>
        <dbReference type="ARBA" id="ARBA00004613"/>
    </source>
</evidence>
<proteinExistence type="inferred from homology"/>
<evidence type="ECO:0000256" key="3">
    <source>
        <dbReference type="ARBA" id="ARBA00013095"/>
    </source>
</evidence>
<dbReference type="PROSITE" id="PS00931">
    <property type="entry name" value="CUTINASE_2"/>
    <property type="match status" value="1"/>
</dbReference>
<evidence type="ECO:0000313" key="15">
    <source>
        <dbReference type="Proteomes" id="UP000799428"/>
    </source>
</evidence>
<dbReference type="Gene3D" id="3.40.50.1820">
    <property type="entry name" value="alpha/beta hydrolase"/>
    <property type="match status" value="1"/>
</dbReference>
<dbReference type="GO" id="GO:0005576">
    <property type="term" value="C:extracellular region"/>
    <property type="evidence" value="ECO:0007669"/>
    <property type="project" value="UniProtKB-SubCell"/>
</dbReference>
<dbReference type="SMART" id="SM01110">
    <property type="entry name" value="Cutinase"/>
    <property type="match status" value="1"/>
</dbReference>
<sequence>MYTKSFIAALLFGLANSAAIEQRQTRTTSKEFSEGGCADILFAFARGSTEIGNMVHIPFLPLNLPICQLTCHQGTIAGPPTSDGLKKTFGANNVATEGIDYAAALAPNVLAGGTDVESKLSMQNTLLDMAAQCPDSIIVAGGYSQGAAVSHRAIEDLDPAVQDQIAGVILYGDTQKQQDNDQIPNFPVDKIMIICQPGDLVCLGTLTILPAHLTYGQRADEGAAFLASQIQSAQVANKARKAKRDAEEIARLAEADMKKVKKNFIV</sequence>
<dbReference type="InterPro" id="IPR029058">
    <property type="entry name" value="AB_hydrolase_fold"/>
</dbReference>
<evidence type="ECO:0000256" key="7">
    <source>
        <dbReference type="ARBA" id="ARBA00022801"/>
    </source>
</evidence>
<comment type="subcellular location">
    <subcellularLocation>
        <location evidence="1 12">Secreted</location>
    </subcellularLocation>
</comment>
<dbReference type="GO" id="GO:0016052">
    <property type="term" value="P:carbohydrate catabolic process"/>
    <property type="evidence" value="ECO:0007669"/>
    <property type="project" value="TreeGrafter"/>
</dbReference>
<name>A0A6G1KI99_9PLEO</name>
<organism evidence="14 15">
    <name type="scientific">Pleomassaria siparia CBS 279.74</name>
    <dbReference type="NCBI Taxonomy" id="1314801"/>
    <lineage>
        <taxon>Eukaryota</taxon>
        <taxon>Fungi</taxon>
        <taxon>Dikarya</taxon>
        <taxon>Ascomycota</taxon>
        <taxon>Pezizomycotina</taxon>
        <taxon>Dothideomycetes</taxon>
        <taxon>Pleosporomycetidae</taxon>
        <taxon>Pleosporales</taxon>
        <taxon>Pleomassariaceae</taxon>
        <taxon>Pleomassaria</taxon>
    </lineage>
</organism>
<feature type="active site" evidence="10">
    <location>
        <position position="199"/>
    </location>
</feature>
<comment type="function">
    <text evidence="12">Catalyzes the hydrolysis of complex carboxylic polyesters found in the cell wall of plants. Degrades cutin, a macromolecule that forms the structure of the plant cuticle.</text>
</comment>
<evidence type="ECO:0000256" key="5">
    <source>
        <dbReference type="ARBA" id="ARBA00022525"/>
    </source>
</evidence>
<dbReference type="InterPro" id="IPR000675">
    <property type="entry name" value="Cutinase/axe"/>
</dbReference>
<evidence type="ECO:0000256" key="4">
    <source>
        <dbReference type="ARBA" id="ARBA00022487"/>
    </source>
</evidence>
<dbReference type="EC" id="3.1.1.74" evidence="3 12"/>
<dbReference type="AlphaFoldDB" id="A0A6G1KI99"/>
<dbReference type="InterPro" id="IPR011150">
    <property type="entry name" value="Cutinase_monf"/>
</dbReference>
<comment type="similarity">
    <text evidence="2 12">Belongs to the cutinase family.</text>
</comment>
<evidence type="ECO:0000256" key="12">
    <source>
        <dbReference type="RuleBase" id="RU361263"/>
    </source>
</evidence>
<feature type="coiled-coil region" evidence="13">
    <location>
        <begin position="236"/>
        <end position="263"/>
    </location>
</feature>
<dbReference type="Proteomes" id="UP000799428">
    <property type="component" value="Unassembled WGS sequence"/>
</dbReference>